<dbReference type="GO" id="GO:0016780">
    <property type="term" value="F:phosphotransferase activity, for other substituted phosphate groups"/>
    <property type="evidence" value="ECO:0007669"/>
    <property type="project" value="TreeGrafter"/>
</dbReference>
<accession>A0A0D7W4R9</accession>
<evidence type="ECO:0000256" key="7">
    <source>
        <dbReference type="SAM" id="Phobius"/>
    </source>
</evidence>
<dbReference type="Gene3D" id="3.40.50.720">
    <property type="entry name" value="NAD(P)-binding Rossmann-like Domain"/>
    <property type="match status" value="1"/>
</dbReference>
<comment type="caution">
    <text evidence="9">The sequence shown here is derived from an EMBL/GenBank/DDBJ whole genome shotgun (WGS) entry which is preliminary data.</text>
</comment>
<dbReference type="GO" id="GO:0016020">
    <property type="term" value="C:membrane"/>
    <property type="evidence" value="ECO:0007669"/>
    <property type="project" value="UniProtKB-SubCell"/>
</dbReference>
<evidence type="ECO:0000256" key="3">
    <source>
        <dbReference type="ARBA" id="ARBA00022679"/>
    </source>
</evidence>
<comment type="similarity">
    <text evidence="2">Belongs to the bacterial sugar transferase family.</text>
</comment>
<dbReference type="InterPro" id="IPR017475">
    <property type="entry name" value="EPS_sugar_tfrase"/>
</dbReference>
<feature type="domain" description="Bacterial sugar transferase" evidence="8">
    <location>
        <begin position="276"/>
        <end position="462"/>
    </location>
</feature>
<dbReference type="Pfam" id="PF02397">
    <property type="entry name" value="Bac_transf"/>
    <property type="match status" value="1"/>
</dbReference>
<feature type="transmembrane region" description="Helical" evidence="7">
    <location>
        <begin position="52"/>
        <end position="72"/>
    </location>
</feature>
<dbReference type="OrthoDB" id="9808602at2"/>
<dbReference type="PANTHER" id="PTHR30576:SF0">
    <property type="entry name" value="UNDECAPRENYL-PHOSPHATE N-ACETYLGALACTOSAMINYL 1-PHOSPHATE TRANSFERASE-RELATED"/>
    <property type="match status" value="1"/>
</dbReference>
<evidence type="ECO:0000313" key="9">
    <source>
        <dbReference type="EMBL" id="KJD34116.1"/>
    </source>
</evidence>
<dbReference type="PATRIC" id="fig|1382798.3.peg.2205"/>
<dbReference type="Proteomes" id="UP000032361">
    <property type="component" value="Unassembled WGS sequence"/>
</dbReference>
<name>A0A0D7W4R9_9FLAO</name>
<keyword evidence="3 9" id="KW-0808">Transferase</keyword>
<dbReference type="EMBL" id="JTDV01000002">
    <property type="protein sequence ID" value="KJD34116.1"/>
    <property type="molecule type" value="Genomic_DNA"/>
</dbReference>
<evidence type="ECO:0000259" key="8">
    <source>
        <dbReference type="Pfam" id="PF02397"/>
    </source>
</evidence>
<evidence type="ECO:0000256" key="4">
    <source>
        <dbReference type="ARBA" id="ARBA00022692"/>
    </source>
</evidence>
<gene>
    <name evidence="9" type="ORF">PK35_05145</name>
</gene>
<dbReference type="NCBIfam" id="TIGR03025">
    <property type="entry name" value="EPS_sugtrans"/>
    <property type="match status" value="1"/>
</dbReference>
<evidence type="ECO:0000256" key="1">
    <source>
        <dbReference type="ARBA" id="ARBA00004141"/>
    </source>
</evidence>
<proteinExistence type="inferred from homology"/>
<sequence>MEYKRGRFSWLLRPILIALDLLFINILAHYFLQFNEQDLYFFAFDRINNQQYFFIVYSSLFWLFSASLIRFYEVYRYSSFLKITILLIKQYVVFLIGVFAFIGFFRSVNIQAFIVIKYVSVVFLAIGTLKIVSYLILKAFRVYFKGNIRNIVVFGEGENIDELISIFTKQKELGYNINAFFSDKNYLNRTGTIKEGLEYLINNIVVDEIFCAIDELAEKEVNELVKLANINKSNIKFIPKTSKLFKKRLRADYYAFLPVFSIQEGPLNNGFNKFLKRTFDVVFSIFVLVFLFSWVSIILFIIIKIDSKGPLFYRHKRNGINYKEFYCYKFRSLKTTQEVKGTYVKQNDDRLTKVGKFLRRTNLDELPQFINVLRGDMSVVGPRPHMLTYTDEYSKKVDKYNFIYRHHIKPGITGLAQVSGYRGEVELDTDIINRIKYDNFYIENWSLVLDINIIFQTLFNIIKGEEKAY</sequence>
<reference evidence="9 10" key="1">
    <citation type="journal article" date="2015" name="Antonie Van Leeuwenhoek">
        <title>Tamlana nanhaiensis sp. nov., isolated from surface seawater collected from the South China Sea.</title>
        <authorList>
            <person name="Liu X."/>
            <person name="Lai Q."/>
            <person name="Du Y."/>
            <person name="Li G."/>
            <person name="Sun F."/>
            <person name="Shao Z."/>
        </authorList>
    </citation>
    <scope>NUCLEOTIDE SEQUENCE [LARGE SCALE GENOMIC DNA]</scope>
    <source>
        <strain evidence="9 10">FHC16</strain>
    </source>
</reference>
<dbReference type="AlphaFoldDB" id="A0A0D7W4R9"/>
<evidence type="ECO:0000256" key="2">
    <source>
        <dbReference type="ARBA" id="ARBA00006464"/>
    </source>
</evidence>
<feature type="transmembrane region" description="Helical" evidence="7">
    <location>
        <begin position="281"/>
        <end position="303"/>
    </location>
</feature>
<organism evidence="9 10">
    <name type="scientific">Neotamlana nanhaiensis</name>
    <dbReference type="NCBI Taxonomy" id="1382798"/>
    <lineage>
        <taxon>Bacteria</taxon>
        <taxon>Pseudomonadati</taxon>
        <taxon>Bacteroidota</taxon>
        <taxon>Flavobacteriia</taxon>
        <taxon>Flavobacteriales</taxon>
        <taxon>Flavobacteriaceae</taxon>
        <taxon>Neotamlana</taxon>
    </lineage>
</organism>
<evidence type="ECO:0000256" key="5">
    <source>
        <dbReference type="ARBA" id="ARBA00022989"/>
    </source>
</evidence>
<keyword evidence="6 7" id="KW-0472">Membrane</keyword>
<feature type="transmembrane region" description="Helical" evidence="7">
    <location>
        <begin position="110"/>
        <end position="137"/>
    </location>
</feature>
<dbReference type="PANTHER" id="PTHR30576">
    <property type="entry name" value="COLANIC BIOSYNTHESIS UDP-GLUCOSE LIPID CARRIER TRANSFERASE"/>
    <property type="match status" value="1"/>
</dbReference>
<dbReference type="Pfam" id="PF13727">
    <property type="entry name" value="CoA_binding_3"/>
    <property type="match status" value="1"/>
</dbReference>
<keyword evidence="5 7" id="KW-1133">Transmembrane helix</keyword>
<dbReference type="RefSeq" id="WP_044625606.1">
    <property type="nucleotide sequence ID" value="NZ_JTDV01000002.1"/>
</dbReference>
<feature type="transmembrane region" description="Helical" evidence="7">
    <location>
        <begin position="12"/>
        <end position="32"/>
    </location>
</feature>
<evidence type="ECO:0000313" key="10">
    <source>
        <dbReference type="Proteomes" id="UP000032361"/>
    </source>
</evidence>
<keyword evidence="4 7" id="KW-0812">Transmembrane</keyword>
<keyword evidence="10" id="KW-1185">Reference proteome</keyword>
<dbReference type="STRING" id="1382798.PK35_05145"/>
<dbReference type="InterPro" id="IPR003362">
    <property type="entry name" value="Bact_transf"/>
</dbReference>
<comment type="subcellular location">
    <subcellularLocation>
        <location evidence="1">Membrane</location>
        <topology evidence="1">Multi-pass membrane protein</topology>
    </subcellularLocation>
</comment>
<feature type="transmembrane region" description="Helical" evidence="7">
    <location>
        <begin position="84"/>
        <end position="104"/>
    </location>
</feature>
<protein>
    <submittedName>
        <fullName evidence="9">Sugar transferase</fullName>
    </submittedName>
</protein>
<evidence type="ECO:0000256" key="6">
    <source>
        <dbReference type="ARBA" id="ARBA00023136"/>
    </source>
</evidence>